<dbReference type="AlphaFoldDB" id="A0A0L8HVA2"/>
<organism evidence="2">
    <name type="scientific">Octopus bimaculoides</name>
    <name type="common">California two-spotted octopus</name>
    <dbReference type="NCBI Taxonomy" id="37653"/>
    <lineage>
        <taxon>Eukaryota</taxon>
        <taxon>Metazoa</taxon>
        <taxon>Spiralia</taxon>
        <taxon>Lophotrochozoa</taxon>
        <taxon>Mollusca</taxon>
        <taxon>Cephalopoda</taxon>
        <taxon>Coleoidea</taxon>
        <taxon>Octopodiformes</taxon>
        <taxon>Octopoda</taxon>
        <taxon>Incirrata</taxon>
        <taxon>Octopodidae</taxon>
        <taxon>Octopus</taxon>
    </lineage>
</organism>
<feature type="signal peptide" evidence="1">
    <location>
        <begin position="1"/>
        <end position="26"/>
    </location>
</feature>
<accession>A0A0L8HVA2</accession>
<dbReference type="EMBL" id="KQ417288">
    <property type="protein sequence ID" value="KOF92735.1"/>
    <property type="molecule type" value="Genomic_DNA"/>
</dbReference>
<gene>
    <name evidence="2" type="ORF">OCBIM_22005984mg</name>
</gene>
<keyword evidence="1" id="KW-0732">Signal</keyword>
<protein>
    <submittedName>
        <fullName evidence="2">Uncharacterized protein</fullName>
    </submittedName>
</protein>
<evidence type="ECO:0000313" key="2">
    <source>
        <dbReference type="EMBL" id="KOF92735.1"/>
    </source>
</evidence>
<proteinExistence type="predicted"/>
<name>A0A0L8HVA2_OCTBM</name>
<feature type="chain" id="PRO_5005583960" evidence="1">
    <location>
        <begin position="27"/>
        <end position="58"/>
    </location>
</feature>
<sequence length="58" mass="6458">MTIPTSLPPLTSQLLLFLYFKTFVTSSVNQGFQFSFAVKTLVLCKKSTVEERNVIDAG</sequence>
<reference evidence="2" key="1">
    <citation type="submission" date="2015-07" db="EMBL/GenBank/DDBJ databases">
        <title>MeaNS - Measles Nucleotide Surveillance Program.</title>
        <authorList>
            <person name="Tran T."/>
            <person name="Druce J."/>
        </authorList>
    </citation>
    <scope>NUCLEOTIDE SEQUENCE</scope>
    <source>
        <strain evidence="2">UCB-OBI-ISO-001</strain>
        <tissue evidence="2">Gonad</tissue>
    </source>
</reference>
<evidence type="ECO:0000256" key="1">
    <source>
        <dbReference type="SAM" id="SignalP"/>
    </source>
</evidence>